<dbReference type="GO" id="GO:0055085">
    <property type="term" value="P:transmembrane transport"/>
    <property type="evidence" value="ECO:0007669"/>
    <property type="project" value="InterPro"/>
</dbReference>
<evidence type="ECO:0000256" key="1">
    <source>
        <dbReference type="ARBA" id="ARBA00004370"/>
    </source>
</evidence>
<dbReference type="Gene3D" id="2.30.30.60">
    <property type="match status" value="1"/>
</dbReference>
<evidence type="ECO:0000256" key="4">
    <source>
        <dbReference type="ARBA" id="ARBA00023136"/>
    </source>
</evidence>
<keyword evidence="3 6" id="KW-1133">Transmembrane helix</keyword>
<evidence type="ECO:0000313" key="8">
    <source>
        <dbReference type="EMBL" id="NJC23561.1"/>
    </source>
</evidence>
<comment type="subcellular location">
    <subcellularLocation>
        <location evidence="1">Membrane</location>
    </subcellularLocation>
</comment>
<evidence type="ECO:0000256" key="5">
    <source>
        <dbReference type="SAM" id="MobiDB-lite"/>
    </source>
</evidence>
<sequence>MDFLEAIAPILAIAGAVLAAVVLGWILRKVATHALRKVPKIQEVTRKARGPLQAVLAVLGIRIALGATARDTPWFPPVDYVLVLALIFSLAWLLVAVLSIIETVVLRHYENSGRDYRRGQRLKTQIMLARRVAVAVIITLALASVLLTIDEVRALGAGILASAGLISIVAGLAVQSSLSNVFAGVQLAFTDAIRVDDVVLVEGEMGTIEEITMTYVVVQAWDERRLILPSTYFTSTPFENWTRRRSELLGTVELDLDWRVPIEQMRSHLREVLDASDLWDGRTGTLQITQATDGVVRARILVSAADSGALWDLQCLVREKMVGFIQTRFPDALPRQRWEAVTASSSSSSSAPHTANDDVAGHHPRDGRLFTGSPEAERRREDFSGPGEDALDEREARKAS</sequence>
<evidence type="ECO:0000256" key="2">
    <source>
        <dbReference type="ARBA" id="ARBA00022692"/>
    </source>
</evidence>
<dbReference type="Proteomes" id="UP000547458">
    <property type="component" value="Unassembled WGS sequence"/>
</dbReference>
<dbReference type="SUPFAM" id="SSF50182">
    <property type="entry name" value="Sm-like ribonucleoproteins"/>
    <property type="match status" value="1"/>
</dbReference>
<keyword evidence="2 6" id="KW-0812">Transmembrane</keyword>
<reference evidence="8 9" key="1">
    <citation type="submission" date="2020-03" db="EMBL/GenBank/DDBJ databases">
        <title>Sequencing the genomes of 1000 actinobacteria strains.</title>
        <authorList>
            <person name="Klenk H.-P."/>
        </authorList>
    </citation>
    <scope>NUCLEOTIDE SEQUENCE [LARGE SCALE GENOMIC DNA]</scope>
    <source>
        <strain evidence="8 9">DSM 16403</strain>
    </source>
</reference>
<feature type="transmembrane region" description="Helical" evidence="6">
    <location>
        <begin position="6"/>
        <end position="27"/>
    </location>
</feature>
<proteinExistence type="predicted"/>
<dbReference type="GO" id="GO:0016020">
    <property type="term" value="C:membrane"/>
    <property type="evidence" value="ECO:0007669"/>
    <property type="project" value="UniProtKB-SubCell"/>
</dbReference>
<dbReference type="InterPro" id="IPR010920">
    <property type="entry name" value="LSM_dom_sf"/>
</dbReference>
<dbReference type="InterPro" id="IPR006685">
    <property type="entry name" value="MscS_channel_2nd"/>
</dbReference>
<feature type="transmembrane region" description="Helical" evidence="6">
    <location>
        <begin position="128"/>
        <end position="149"/>
    </location>
</feature>
<evidence type="ECO:0000256" key="6">
    <source>
        <dbReference type="SAM" id="Phobius"/>
    </source>
</evidence>
<name>A0A846RZE9_9MICC</name>
<dbReference type="AlphaFoldDB" id="A0A846RZE9"/>
<keyword evidence="4 6" id="KW-0472">Membrane</keyword>
<feature type="domain" description="Mechanosensitive ion channel MscS" evidence="7">
    <location>
        <begin position="177"/>
        <end position="243"/>
    </location>
</feature>
<feature type="region of interest" description="Disordered" evidence="5">
    <location>
        <begin position="340"/>
        <end position="400"/>
    </location>
</feature>
<dbReference type="PANTHER" id="PTHR30566">
    <property type="entry name" value="YNAI-RELATED MECHANOSENSITIVE ION CHANNEL"/>
    <property type="match status" value="1"/>
</dbReference>
<accession>A0A846RZE9</accession>
<keyword evidence="9" id="KW-1185">Reference proteome</keyword>
<dbReference type="Pfam" id="PF00924">
    <property type="entry name" value="MS_channel_2nd"/>
    <property type="match status" value="1"/>
</dbReference>
<gene>
    <name evidence="8" type="ORF">BJ994_002637</name>
</gene>
<organism evidence="8 9">
    <name type="scientific">Arthrobacter pigmenti</name>
    <dbReference type="NCBI Taxonomy" id="271432"/>
    <lineage>
        <taxon>Bacteria</taxon>
        <taxon>Bacillati</taxon>
        <taxon>Actinomycetota</taxon>
        <taxon>Actinomycetes</taxon>
        <taxon>Micrococcales</taxon>
        <taxon>Micrococcaceae</taxon>
        <taxon>Arthrobacter</taxon>
    </lineage>
</organism>
<evidence type="ECO:0000259" key="7">
    <source>
        <dbReference type="Pfam" id="PF00924"/>
    </source>
</evidence>
<comment type="caution">
    <text evidence="8">The sequence shown here is derived from an EMBL/GenBank/DDBJ whole genome shotgun (WGS) entry which is preliminary data.</text>
</comment>
<evidence type="ECO:0000313" key="9">
    <source>
        <dbReference type="Proteomes" id="UP000547458"/>
    </source>
</evidence>
<dbReference type="PANTHER" id="PTHR30566:SF25">
    <property type="entry name" value="INNER MEMBRANE PROTEIN"/>
    <property type="match status" value="1"/>
</dbReference>
<dbReference type="InterPro" id="IPR023408">
    <property type="entry name" value="MscS_beta-dom_sf"/>
</dbReference>
<feature type="compositionally biased region" description="Basic and acidic residues" evidence="5">
    <location>
        <begin position="355"/>
        <end position="368"/>
    </location>
</feature>
<feature type="transmembrane region" description="Helical" evidence="6">
    <location>
        <begin position="80"/>
        <end position="107"/>
    </location>
</feature>
<dbReference type="EMBL" id="JAATJL010000001">
    <property type="protein sequence ID" value="NJC23561.1"/>
    <property type="molecule type" value="Genomic_DNA"/>
</dbReference>
<dbReference type="Gene3D" id="1.10.287.1260">
    <property type="match status" value="1"/>
</dbReference>
<protein>
    <submittedName>
        <fullName evidence="8">Small-conductance mechanosensitive channel</fullName>
    </submittedName>
</protein>
<feature type="transmembrane region" description="Helical" evidence="6">
    <location>
        <begin position="48"/>
        <end position="68"/>
    </location>
</feature>
<dbReference type="RefSeq" id="WP_167994774.1">
    <property type="nucleotide sequence ID" value="NZ_JAATJL010000001.1"/>
</dbReference>
<feature type="transmembrane region" description="Helical" evidence="6">
    <location>
        <begin position="155"/>
        <end position="174"/>
    </location>
</feature>
<evidence type="ECO:0000256" key="3">
    <source>
        <dbReference type="ARBA" id="ARBA00022989"/>
    </source>
</evidence>